<dbReference type="SUPFAM" id="SSF50494">
    <property type="entry name" value="Trypsin-like serine proteases"/>
    <property type="match status" value="1"/>
</dbReference>
<evidence type="ECO:0000313" key="7">
    <source>
        <dbReference type="EMBL" id="URN95895.1"/>
    </source>
</evidence>
<gene>
    <name evidence="7" type="ORF">NAG76_06520</name>
</gene>
<feature type="domain" description="PDZ" evidence="6">
    <location>
        <begin position="317"/>
        <end position="418"/>
    </location>
</feature>
<dbReference type="AlphaFoldDB" id="A0A9J6ZIP8"/>
<keyword evidence="4" id="KW-0720">Serine protease</keyword>
<keyword evidence="3" id="KW-0378">Hydrolase</keyword>
<dbReference type="Proteomes" id="UP001056756">
    <property type="component" value="Chromosome"/>
</dbReference>
<dbReference type="InterPro" id="IPR036034">
    <property type="entry name" value="PDZ_sf"/>
</dbReference>
<dbReference type="Pfam" id="PF13365">
    <property type="entry name" value="Trypsin_2"/>
    <property type="match status" value="1"/>
</dbReference>
<feature type="transmembrane region" description="Helical" evidence="5">
    <location>
        <begin position="48"/>
        <end position="70"/>
    </location>
</feature>
<evidence type="ECO:0000256" key="3">
    <source>
        <dbReference type="ARBA" id="ARBA00022801"/>
    </source>
</evidence>
<evidence type="ECO:0000256" key="4">
    <source>
        <dbReference type="ARBA" id="ARBA00022825"/>
    </source>
</evidence>
<dbReference type="GO" id="GO:0004252">
    <property type="term" value="F:serine-type endopeptidase activity"/>
    <property type="evidence" value="ECO:0007669"/>
    <property type="project" value="InterPro"/>
</dbReference>
<dbReference type="SUPFAM" id="SSF50156">
    <property type="entry name" value="PDZ domain-like"/>
    <property type="match status" value="1"/>
</dbReference>
<dbReference type="InterPro" id="IPR001940">
    <property type="entry name" value="Peptidase_S1C"/>
</dbReference>
<dbReference type="EMBL" id="CP097899">
    <property type="protein sequence ID" value="URN95895.1"/>
    <property type="molecule type" value="Genomic_DNA"/>
</dbReference>
<sequence>MSLFDDDFYSSKVSRKTLREHFGVRKQSRRNGSFLSDWKVGKLSTLQIALISSFTSAIVVCLLFGVIFGFGSGSPSNREIAGLDPSQRAVQASDKVRPAVVSIINEQKFTLGLDSKAVDPESDESTVYKEAGVGSGVIIKKNDTHAYIITNFHVVNSAARVQAVLTTGEKREAEVVGLDQLTDLAVLKIDAKGIDDVAEIGDSSSLRAAEFVLAIGNPLGMGESITLGVVSVTNETIAVSLNQNGNLDWEQEVIRVDAAINQGNSGGPLIDLSGRVIGINSMKISNYGVESIGYAIPINNVMPIIDQLIEQGYVTRPFLGISMLDLQQYWAQQELDQEAEKDEEGTEGESQLSLPKGVYEGVFITEVQGPALKAELQHNDVIVQLDNTKVNSVRQLRKYLYEHKQVGDEIVIHYYRGKELVKTTAILGENKPN</sequence>
<proteinExistence type="inferred from homology"/>
<dbReference type="PRINTS" id="PR00834">
    <property type="entry name" value="PROTEASES2C"/>
</dbReference>
<keyword evidence="5" id="KW-0472">Membrane</keyword>
<evidence type="ECO:0000256" key="5">
    <source>
        <dbReference type="SAM" id="Phobius"/>
    </source>
</evidence>
<evidence type="ECO:0000256" key="1">
    <source>
        <dbReference type="ARBA" id="ARBA00010541"/>
    </source>
</evidence>
<reference evidence="7" key="1">
    <citation type="submission" date="2022-05" db="EMBL/GenBank/DDBJ databases">
        <title>Novel bacterial taxa in a minimal lignocellulolytic consortium and its capacity to transform plastics disclosed by genome-resolved metagenomics.</title>
        <authorList>
            <person name="Rodriguez C.A.D."/>
            <person name="Diaz-Garcia L."/>
            <person name="Herrera K."/>
            <person name="Tarazona N.A."/>
            <person name="Sproer C."/>
            <person name="Overmann J."/>
            <person name="Jimenez D.J."/>
        </authorList>
    </citation>
    <scope>NUCLEOTIDE SEQUENCE</scope>
    <source>
        <strain evidence="7">MAG5</strain>
    </source>
</reference>
<dbReference type="InterPro" id="IPR009003">
    <property type="entry name" value="Peptidase_S1_PA"/>
</dbReference>
<dbReference type="InterPro" id="IPR001478">
    <property type="entry name" value="PDZ"/>
</dbReference>
<dbReference type="KEGG" id="plig:NAG76_06520"/>
<dbReference type="Gene3D" id="2.40.10.10">
    <property type="entry name" value="Trypsin-like serine proteases"/>
    <property type="match status" value="2"/>
</dbReference>
<keyword evidence="2" id="KW-0645">Protease</keyword>
<comment type="similarity">
    <text evidence="1">Belongs to the peptidase S1C family.</text>
</comment>
<name>A0A9J6ZIP8_9BACL</name>
<dbReference type="GO" id="GO:0006508">
    <property type="term" value="P:proteolysis"/>
    <property type="evidence" value="ECO:0007669"/>
    <property type="project" value="UniProtKB-KW"/>
</dbReference>
<dbReference type="InterPro" id="IPR043504">
    <property type="entry name" value="Peptidase_S1_PA_chymotrypsin"/>
</dbReference>
<dbReference type="PANTHER" id="PTHR43343:SF3">
    <property type="entry name" value="PROTEASE DO-LIKE 8, CHLOROPLASTIC"/>
    <property type="match status" value="1"/>
</dbReference>
<keyword evidence="5" id="KW-0812">Transmembrane</keyword>
<evidence type="ECO:0000256" key="2">
    <source>
        <dbReference type="ARBA" id="ARBA00022670"/>
    </source>
</evidence>
<dbReference type="Pfam" id="PF13180">
    <property type="entry name" value="PDZ_2"/>
    <property type="match status" value="1"/>
</dbReference>
<dbReference type="InterPro" id="IPR051201">
    <property type="entry name" value="Chloro_Bact_Ser_Proteases"/>
</dbReference>
<organism evidence="7 8">
    <name type="scientific">Candidatus Pristimantibacillus lignocellulolyticus</name>
    <dbReference type="NCBI Taxonomy" id="2994561"/>
    <lineage>
        <taxon>Bacteria</taxon>
        <taxon>Bacillati</taxon>
        <taxon>Bacillota</taxon>
        <taxon>Bacilli</taxon>
        <taxon>Bacillales</taxon>
        <taxon>Paenibacillaceae</taxon>
        <taxon>Candidatus Pristimantibacillus</taxon>
    </lineage>
</organism>
<accession>A0A9J6ZIP8</accession>
<dbReference type="PANTHER" id="PTHR43343">
    <property type="entry name" value="PEPTIDASE S12"/>
    <property type="match status" value="1"/>
</dbReference>
<keyword evidence="5" id="KW-1133">Transmembrane helix</keyword>
<evidence type="ECO:0000313" key="8">
    <source>
        <dbReference type="Proteomes" id="UP001056756"/>
    </source>
</evidence>
<dbReference type="Gene3D" id="2.30.42.10">
    <property type="match status" value="1"/>
</dbReference>
<evidence type="ECO:0000259" key="6">
    <source>
        <dbReference type="SMART" id="SM00228"/>
    </source>
</evidence>
<dbReference type="SMART" id="SM00228">
    <property type="entry name" value="PDZ"/>
    <property type="match status" value="1"/>
</dbReference>
<protein>
    <submittedName>
        <fullName evidence="7">Trypsin-like peptidase domain-containing protein</fullName>
    </submittedName>
</protein>